<keyword evidence="6" id="KW-0325">Glycoprotein</keyword>
<keyword evidence="2" id="KW-0328">Glycosyltransferase</keyword>
<comment type="caution">
    <text evidence="13">The sequence shown here is derived from an EMBL/GenBank/DDBJ whole genome shotgun (WGS) entry which is preliminary data.</text>
</comment>
<dbReference type="OrthoDB" id="529273at2759"/>
<evidence type="ECO:0000256" key="5">
    <source>
        <dbReference type="ARBA" id="ARBA00022824"/>
    </source>
</evidence>
<dbReference type="AlphaFoldDB" id="A0A3R7P358"/>
<comment type="catalytic activity">
    <reaction evidence="9">
        <text>L-seryl-[protein] + UDP-N-acetyl-alpha-D-glucosamine = 3-O-(N-acetyl-beta-D-glucosaminyl)-L-seryl-[protein] + UDP + H(+)</text>
        <dbReference type="Rhea" id="RHEA:48904"/>
        <dbReference type="Rhea" id="RHEA-COMP:9863"/>
        <dbReference type="Rhea" id="RHEA-COMP:12251"/>
        <dbReference type="ChEBI" id="CHEBI:15378"/>
        <dbReference type="ChEBI" id="CHEBI:29999"/>
        <dbReference type="ChEBI" id="CHEBI:57705"/>
        <dbReference type="ChEBI" id="CHEBI:58223"/>
        <dbReference type="ChEBI" id="CHEBI:90838"/>
        <dbReference type="EC" id="2.4.1.255"/>
    </reaction>
</comment>
<protein>
    <recommendedName>
        <fullName evidence="7">EGF domain-specific O-linked N-acetylglucosamine transferase</fullName>
        <ecNumber evidence="1">2.4.1.255</ecNumber>
    </recommendedName>
    <alternativeName>
        <fullName evidence="8">Extracellular O-linked N-acetylglucosamine transferase</fullName>
    </alternativeName>
</protein>
<evidence type="ECO:0000256" key="11">
    <source>
        <dbReference type="SAM" id="MobiDB-lite"/>
    </source>
</evidence>
<reference evidence="13 14" key="2">
    <citation type="submission" date="2019-01" db="EMBL/GenBank/DDBJ databases">
        <title>The decoding of complex shrimp genome reveals the adaptation for benthos swimmer, frequently molting mechanism and breeding impact on genome.</title>
        <authorList>
            <person name="Sun Y."/>
            <person name="Gao Y."/>
            <person name="Yu Y."/>
        </authorList>
    </citation>
    <scope>NUCLEOTIDE SEQUENCE [LARGE SCALE GENOMIC DNA]</scope>
    <source>
        <tissue evidence="13">Muscle</tissue>
    </source>
</reference>
<evidence type="ECO:0000256" key="8">
    <source>
        <dbReference type="ARBA" id="ARBA00042574"/>
    </source>
</evidence>
<sequence length="704" mass="82678">MTQHSQRERFLHAKRYHRPLGTAHPIPNPSTTGPGTRRVLSVRENPRLKRLPVSRCQYIPRNNDRKKNHEHVGVWCPTHLALETRRGLGVESEWASPLVLNWRNRHRGSLPRGTGSLFLVPSVCGVGGWRRRDRSTRKSEEDLWLTICCLHGERSTKRKAVLVSVIGVLHVTQLNAGMRQRISVTMKSLLHLVIILPCLEGFRWKDLKIHSEHMAIYFQNNPEIAKECEKSSSCPFNMHLNRKICWGYENDCQKEYAYSHPSCPGEHRGWVRTKEEQIATFYSQGDFGFIQEQREELKTYCHPEQEGDSVLECSDHMRFCRGKYISIDFRDLASRKEPVLYNVDVLKHGQVSGHCKLDKSLHKANSDQISFLQSWGPELQHFTERKERVQRNAEMCDVWVEDPAVIMKLDATSNMYHHFCDFFNLYAAQHVNNSDAFAFSRNNQILLWTTYTYRSNFGAAFDAFTKNKIWNLEDVKGRRVCFKNVMFPLLPRMIFGLYYNTPIIWGCENSGLFHAFSRHILHRLDIPERSIGDGRIHVTFLVRDTKYRRILNQPALIRALEKNKEFYVRKAEYSHQMDFRQQLRQDQWTDIFIGMHGAGLTHLLFLPDWAVLFEIYNCGDANCYQDLARLRGIKYLTWEDQTKLKPEDEGHHPDIGAHEKFTNYEFNVKEFMRLMQKAVDHVKNHRGWQNLQENLRLAQRREEL</sequence>
<evidence type="ECO:0000259" key="12">
    <source>
        <dbReference type="Pfam" id="PF04577"/>
    </source>
</evidence>
<dbReference type="GO" id="GO:0097363">
    <property type="term" value="F:protein O-acetylglucosaminyltransferase activity"/>
    <property type="evidence" value="ECO:0007669"/>
    <property type="project" value="UniProtKB-EC"/>
</dbReference>
<dbReference type="EMBL" id="QCYY01001927">
    <property type="protein sequence ID" value="ROT74166.1"/>
    <property type="molecule type" value="Genomic_DNA"/>
</dbReference>
<comment type="catalytic activity">
    <reaction evidence="10">
        <text>L-threonyl-[protein] + UDP-N-acetyl-alpha-D-glucosamine = 3-O-(N-acetyl-beta-D-glucosaminyl)-L-threonyl-[protein] + UDP + H(+)</text>
        <dbReference type="Rhea" id="RHEA:48908"/>
        <dbReference type="Rhea" id="RHEA-COMP:11060"/>
        <dbReference type="Rhea" id="RHEA-COMP:12252"/>
        <dbReference type="ChEBI" id="CHEBI:15378"/>
        <dbReference type="ChEBI" id="CHEBI:30013"/>
        <dbReference type="ChEBI" id="CHEBI:57705"/>
        <dbReference type="ChEBI" id="CHEBI:58223"/>
        <dbReference type="ChEBI" id="CHEBI:90840"/>
        <dbReference type="EC" id="2.4.1.255"/>
    </reaction>
</comment>
<evidence type="ECO:0000256" key="3">
    <source>
        <dbReference type="ARBA" id="ARBA00022679"/>
    </source>
</evidence>
<name>A0A3R7P358_PENVA</name>
<evidence type="ECO:0000313" key="14">
    <source>
        <dbReference type="Proteomes" id="UP000283509"/>
    </source>
</evidence>
<keyword evidence="3 13" id="KW-0808">Transferase</keyword>
<dbReference type="STRING" id="6689.A0A3R7P358"/>
<dbReference type="InterPro" id="IPR049625">
    <property type="entry name" value="Glyco_transf_61_cat"/>
</dbReference>
<evidence type="ECO:0000256" key="6">
    <source>
        <dbReference type="ARBA" id="ARBA00023180"/>
    </source>
</evidence>
<dbReference type="Proteomes" id="UP000283509">
    <property type="component" value="Unassembled WGS sequence"/>
</dbReference>
<feature type="domain" description="Glycosyltransferase 61 catalytic" evidence="12">
    <location>
        <begin position="462"/>
        <end position="611"/>
    </location>
</feature>
<evidence type="ECO:0000256" key="1">
    <source>
        <dbReference type="ARBA" id="ARBA00011970"/>
    </source>
</evidence>
<dbReference type="EC" id="2.4.1.255" evidence="1"/>
<reference evidence="13 14" key="1">
    <citation type="submission" date="2018-04" db="EMBL/GenBank/DDBJ databases">
        <authorList>
            <person name="Zhang X."/>
            <person name="Yuan J."/>
            <person name="Li F."/>
            <person name="Xiang J."/>
        </authorList>
    </citation>
    <scope>NUCLEOTIDE SEQUENCE [LARGE SCALE GENOMIC DNA]</scope>
    <source>
        <tissue evidence="13">Muscle</tissue>
    </source>
</reference>
<keyword evidence="14" id="KW-1185">Reference proteome</keyword>
<evidence type="ECO:0000256" key="7">
    <source>
        <dbReference type="ARBA" id="ARBA00040944"/>
    </source>
</evidence>
<dbReference type="InterPro" id="IPR007657">
    <property type="entry name" value="Glycosyltransferase_61"/>
</dbReference>
<evidence type="ECO:0000256" key="2">
    <source>
        <dbReference type="ARBA" id="ARBA00022676"/>
    </source>
</evidence>
<keyword evidence="5" id="KW-0256">Endoplasmic reticulum</keyword>
<dbReference type="GO" id="GO:0005788">
    <property type="term" value="C:endoplasmic reticulum lumen"/>
    <property type="evidence" value="ECO:0007669"/>
    <property type="project" value="TreeGrafter"/>
</dbReference>
<keyword evidence="4" id="KW-0732">Signal</keyword>
<dbReference type="Pfam" id="PF04577">
    <property type="entry name" value="Glyco_transf_61"/>
    <property type="match status" value="1"/>
</dbReference>
<gene>
    <name evidence="13" type="ORF">C7M84_007340</name>
</gene>
<feature type="region of interest" description="Disordered" evidence="11">
    <location>
        <begin position="18"/>
        <end position="37"/>
    </location>
</feature>
<evidence type="ECO:0000256" key="4">
    <source>
        <dbReference type="ARBA" id="ARBA00022729"/>
    </source>
</evidence>
<dbReference type="PANTHER" id="PTHR20961">
    <property type="entry name" value="GLYCOSYLTRANSFERASE"/>
    <property type="match status" value="1"/>
</dbReference>
<evidence type="ECO:0000256" key="9">
    <source>
        <dbReference type="ARBA" id="ARBA00048317"/>
    </source>
</evidence>
<proteinExistence type="predicted"/>
<evidence type="ECO:0000256" key="10">
    <source>
        <dbReference type="ARBA" id="ARBA00049432"/>
    </source>
</evidence>
<dbReference type="PANTHER" id="PTHR20961:SF148">
    <property type="entry name" value="EGF DOMAIN-SPECIFIC O-LINKED N-ACETYLGLUCOSAMINE TRANSFERASE"/>
    <property type="match status" value="1"/>
</dbReference>
<evidence type="ECO:0000313" key="13">
    <source>
        <dbReference type="EMBL" id="ROT74166.1"/>
    </source>
</evidence>
<accession>A0A3R7P358</accession>
<organism evidence="13 14">
    <name type="scientific">Penaeus vannamei</name>
    <name type="common">Whiteleg shrimp</name>
    <name type="synonym">Litopenaeus vannamei</name>
    <dbReference type="NCBI Taxonomy" id="6689"/>
    <lineage>
        <taxon>Eukaryota</taxon>
        <taxon>Metazoa</taxon>
        <taxon>Ecdysozoa</taxon>
        <taxon>Arthropoda</taxon>
        <taxon>Crustacea</taxon>
        <taxon>Multicrustacea</taxon>
        <taxon>Malacostraca</taxon>
        <taxon>Eumalacostraca</taxon>
        <taxon>Eucarida</taxon>
        <taxon>Decapoda</taxon>
        <taxon>Dendrobranchiata</taxon>
        <taxon>Penaeoidea</taxon>
        <taxon>Penaeidae</taxon>
        <taxon>Penaeus</taxon>
    </lineage>
</organism>